<evidence type="ECO:0000256" key="2">
    <source>
        <dbReference type="ARBA" id="ARBA00022729"/>
    </source>
</evidence>
<dbReference type="SUPFAM" id="SSF56399">
    <property type="entry name" value="ADP-ribosylation"/>
    <property type="match status" value="1"/>
</dbReference>
<gene>
    <name evidence="6" type="ORF">LEL_03900</name>
</gene>
<keyword evidence="7" id="KW-1185">Reference proteome</keyword>
<dbReference type="PRINTS" id="PR00771">
    <property type="entry name" value="ENTEROTOXINA"/>
</dbReference>
<name>A0A168JGR6_CORDF</name>
<dbReference type="STRING" id="1081108.A0A168JGR6"/>
<comment type="caution">
    <text evidence="6">The sequence shown here is derived from an EMBL/GenBank/DDBJ whole genome shotgun (WGS) entry which is preliminary data.</text>
</comment>
<feature type="signal peptide" evidence="5">
    <location>
        <begin position="1"/>
        <end position="23"/>
    </location>
</feature>
<dbReference type="Proteomes" id="UP000076881">
    <property type="component" value="Unassembled WGS sequence"/>
</dbReference>
<dbReference type="OrthoDB" id="4928190at2759"/>
<evidence type="ECO:0000256" key="5">
    <source>
        <dbReference type="SAM" id="SignalP"/>
    </source>
</evidence>
<dbReference type="Pfam" id="PF01375">
    <property type="entry name" value="Enterotoxin_a"/>
    <property type="match status" value="1"/>
</dbReference>
<dbReference type="Gene3D" id="3.90.210.10">
    <property type="entry name" value="Heat-Labile Enterotoxin, subunit A"/>
    <property type="match status" value="1"/>
</dbReference>
<evidence type="ECO:0000256" key="1">
    <source>
        <dbReference type="ARBA" id="ARBA00022656"/>
    </source>
</evidence>
<organism evidence="6 7">
    <name type="scientific">Akanthomyces lecanii RCEF 1005</name>
    <dbReference type="NCBI Taxonomy" id="1081108"/>
    <lineage>
        <taxon>Eukaryota</taxon>
        <taxon>Fungi</taxon>
        <taxon>Dikarya</taxon>
        <taxon>Ascomycota</taxon>
        <taxon>Pezizomycotina</taxon>
        <taxon>Sordariomycetes</taxon>
        <taxon>Hypocreomycetidae</taxon>
        <taxon>Hypocreales</taxon>
        <taxon>Cordycipitaceae</taxon>
        <taxon>Akanthomyces</taxon>
        <taxon>Cordyceps confragosa</taxon>
    </lineage>
</organism>
<keyword evidence="4" id="KW-1015">Disulfide bond</keyword>
<proteinExistence type="predicted"/>
<evidence type="ECO:0000313" key="7">
    <source>
        <dbReference type="Proteomes" id="UP000076881"/>
    </source>
</evidence>
<protein>
    <submittedName>
        <fullName evidence="6">Heat-labile enterotoxin IIB, A chain</fullName>
    </submittedName>
</protein>
<keyword evidence="1" id="KW-0800">Toxin</keyword>
<dbReference type="EMBL" id="AZHF01000002">
    <property type="protein sequence ID" value="OAA80414.1"/>
    <property type="molecule type" value="Genomic_DNA"/>
</dbReference>
<keyword evidence="2 5" id="KW-0732">Signal</keyword>
<reference evidence="6 7" key="1">
    <citation type="journal article" date="2016" name="Genome Biol. Evol.">
        <title>Divergent and convergent evolution of fungal pathogenicity.</title>
        <authorList>
            <person name="Shang Y."/>
            <person name="Xiao G."/>
            <person name="Zheng P."/>
            <person name="Cen K."/>
            <person name="Zhan S."/>
            <person name="Wang C."/>
        </authorList>
    </citation>
    <scope>NUCLEOTIDE SEQUENCE [LARGE SCALE GENOMIC DNA]</scope>
    <source>
        <strain evidence="6 7">RCEF 1005</strain>
    </source>
</reference>
<evidence type="ECO:0000313" key="6">
    <source>
        <dbReference type="EMBL" id="OAA80414.1"/>
    </source>
</evidence>
<sequence length="359" mass="38984">MTRNWLFIVLWTVLLSLLGFGDGSVLQRRADDDLVSTVFRGDMRNPDQIKAAGGFFPRQAQNTLGRELTATELEQSSSLYFHHVGATAKYTKYISTTTDPKIARQFATPFRAAQQGVKEAGYIYRISADPKMVDVVKSLGSENMLPEYLEQAEQATVGGVPFDQIEGWYEASDINDAELAKLQAGEKLEDLFKPNEGFNAQYTELRSSGAQAQLAGFGKRGKGVQARKKSPWKEFKDSSVQKHLEEFRAKVAPEVKAPEAAVEAEETATFVEADALGARDLIGALDVGEVREGLTNVQIAEAGRAAEVAEVTTELEEVEIAEAAEAVEAAELLEAAEALAGLAEVSALGELLPWLVVLA</sequence>
<evidence type="ECO:0000256" key="3">
    <source>
        <dbReference type="ARBA" id="ARBA00023026"/>
    </source>
</evidence>
<dbReference type="GO" id="GO:0090729">
    <property type="term" value="F:toxin activity"/>
    <property type="evidence" value="ECO:0007669"/>
    <property type="project" value="UniProtKB-KW"/>
</dbReference>
<accession>A0A168JGR6</accession>
<evidence type="ECO:0000256" key="4">
    <source>
        <dbReference type="ARBA" id="ARBA00023157"/>
    </source>
</evidence>
<feature type="chain" id="PRO_5007898178" evidence="5">
    <location>
        <begin position="24"/>
        <end position="359"/>
    </location>
</feature>
<dbReference type="InterPro" id="IPR001144">
    <property type="entry name" value="Enterotoxin_A"/>
</dbReference>
<keyword evidence="3" id="KW-0843">Virulence</keyword>
<dbReference type="AlphaFoldDB" id="A0A168JGR6"/>